<dbReference type="HAMAP" id="MF_02215">
    <property type="entry name" value="UbiJ"/>
    <property type="match status" value="1"/>
</dbReference>
<comment type="pathway">
    <text evidence="1">Cofactor biosynthesis; ubiquinone biosynthesis.</text>
</comment>
<dbReference type="Pfam" id="PF02036">
    <property type="entry name" value="SCP2"/>
    <property type="match status" value="1"/>
</dbReference>
<dbReference type="PANTHER" id="PTHR38693">
    <property type="entry name" value="UBIQUINONE BIOSYNTHESIS PROTEIN UBIJ"/>
    <property type="match status" value="1"/>
</dbReference>
<dbReference type="Proteomes" id="UP001564408">
    <property type="component" value="Unassembled WGS sequence"/>
</dbReference>
<feature type="coiled-coil region" evidence="2">
    <location>
        <begin position="178"/>
        <end position="205"/>
    </location>
</feature>
<feature type="domain" description="SCP2" evidence="3">
    <location>
        <begin position="19"/>
        <end position="115"/>
    </location>
</feature>
<reference evidence="4 5" key="1">
    <citation type="submission" date="2024-05" db="EMBL/GenBank/DDBJ databases">
        <title>Genome Sequence and Characterization of the New Strain Purple Sulfur Bacterium of Genus Thioalkalicoccus.</title>
        <authorList>
            <person name="Bryantseva I.A."/>
            <person name="Kyndt J.A."/>
            <person name="Imhoff J.F."/>
        </authorList>
    </citation>
    <scope>NUCLEOTIDE SEQUENCE [LARGE SCALE GENOMIC DNA]</scope>
    <source>
        <strain evidence="4 5">Um2</strain>
    </source>
</reference>
<evidence type="ECO:0000256" key="1">
    <source>
        <dbReference type="HAMAP-Rule" id="MF_02215"/>
    </source>
</evidence>
<organism evidence="4 5">
    <name type="scientific">Thioalkalicoccus limnaeus</name>
    <dbReference type="NCBI Taxonomy" id="120681"/>
    <lineage>
        <taxon>Bacteria</taxon>
        <taxon>Pseudomonadati</taxon>
        <taxon>Pseudomonadota</taxon>
        <taxon>Gammaproteobacteria</taxon>
        <taxon>Chromatiales</taxon>
        <taxon>Chromatiaceae</taxon>
        <taxon>Thioalkalicoccus</taxon>
    </lineage>
</organism>
<evidence type="ECO:0000313" key="4">
    <source>
        <dbReference type="EMBL" id="MEY6431624.1"/>
    </source>
</evidence>
<keyword evidence="1" id="KW-0831">Ubiquinone biosynthesis</keyword>
<sequence length="206" mass="22770">MTTGIPIPDAALALVERALNQVIALDPEGARRLAALQGRVILIEFSGFGTRFYLLPGVDRLQLFGAYDAAPDCTLRGTPLALARIGLTERRTDSLFTGDVEVDGDTALAQQFGQFIAELDIDWEEQLAHLIGDSLAHQIGETARAAGDWGQRSGDTLIRDLREYLQEEARLVPTDYEVRAFIAEVDTLRDDVERLAARVERLGRDY</sequence>
<keyword evidence="5" id="KW-1185">Reference proteome</keyword>
<gene>
    <name evidence="1" type="primary">ubiJ</name>
    <name evidence="4" type="ORF">ABC977_04290</name>
</gene>
<dbReference type="RefSeq" id="WP_369666011.1">
    <property type="nucleotide sequence ID" value="NZ_JBDKXB010000004.1"/>
</dbReference>
<protein>
    <recommendedName>
        <fullName evidence="1">Ubiquinone biosynthesis accessory factor UbiJ</fullName>
    </recommendedName>
</protein>
<evidence type="ECO:0000259" key="3">
    <source>
        <dbReference type="Pfam" id="PF02036"/>
    </source>
</evidence>
<evidence type="ECO:0000313" key="5">
    <source>
        <dbReference type="Proteomes" id="UP001564408"/>
    </source>
</evidence>
<accession>A0ABV4BAY8</accession>
<proteinExistence type="inferred from homology"/>
<keyword evidence="2" id="KW-0175">Coiled coil</keyword>
<dbReference type="EMBL" id="JBDKXB010000004">
    <property type="protein sequence ID" value="MEY6431624.1"/>
    <property type="molecule type" value="Genomic_DNA"/>
</dbReference>
<dbReference type="PANTHER" id="PTHR38693:SF1">
    <property type="entry name" value="UBIQUINONE BIOSYNTHESIS ACCESSORY FACTOR UBIJ"/>
    <property type="match status" value="1"/>
</dbReference>
<name>A0ABV4BAY8_9GAMM</name>
<comment type="subcellular location">
    <subcellularLocation>
        <location evidence="1">Cytoplasm</location>
    </subcellularLocation>
</comment>
<evidence type="ECO:0000256" key="2">
    <source>
        <dbReference type="SAM" id="Coils"/>
    </source>
</evidence>
<dbReference type="SUPFAM" id="SSF55718">
    <property type="entry name" value="SCP-like"/>
    <property type="match status" value="1"/>
</dbReference>
<comment type="function">
    <text evidence="1">Required for ubiquinone (coenzyme Q) biosynthesis. Binds hydrophobic ubiquinone biosynthetic intermediates via its SCP2 domain and is essential for the stability of the Ubi complex. May constitute a docking platform where Ubi enzymes assemble and access their SCP2-bound polyprenyl substrates.</text>
</comment>
<dbReference type="InterPro" id="IPR038989">
    <property type="entry name" value="UbiJ"/>
</dbReference>
<comment type="similarity">
    <text evidence="1">Belongs to the UbiJ family.</text>
</comment>
<comment type="caution">
    <text evidence="4">The sequence shown here is derived from an EMBL/GenBank/DDBJ whole genome shotgun (WGS) entry which is preliminary data.</text>
</comment>
<dbReference type="InterPro" id="IPR003033">
    <property type="entry name" value="SCP2_sterol-bd_dom"/>
</dbReference>
<dbReference type="InterPro" id="IPR036527">
    <property type="entry name" value="SCP2_sterol-bd_dom_sf"/>
</dbReference>
<keyword evidence="1" id="KW-0963">Cytoplasm</keyword>